<dbReference type="AlphaFoldDB" id="A0AA86W4E1"/>
<evidence type="ECO:0000313" key="3">
    <source>
        <dbReference type="Proteomes" id="UP001189624"/>
    </source>
</evidence>
<feature type="region of interest" description="Disordered" evidence="1">
    <location>
        <begin position="1"/>
        <end position="80"/>
    </location>
</feature>
<gene>
    <name evidence="2" type="ORF">AYBTSS11_LOCUS30592</name>
</gene>
<accession>A0AA86W4E1</accession>
<name>A0AA86W4E1_9FABA</name>
<feature type="compositionally biased region" description="Basic and acidic residues" evidence="1">
    <location>
        <begin position="1"/>
        <end position="10"/>
    </location>
</feature>
<feature type="compositionally biased region" description="Polar residues" evidence="1">
    <location>
        <begin position="39"/>
        <end position="50"/>
    </location>
</feature>
<evidence type="ECO:0000256" key="1">
    <source>
        <dbReference type="SAM" id="MobiDB-lite"/>
    </source>
</evidence>
<proteinExistence type="predicted"/>
<dbReference type="EMBL" id="OY731408">
    <property type="protein sequence ID" value="CAJ1978398.1"/>
    <property type="molecule type" value="Genomic_DNA"/>
</dbReference>
<organism evidence="2 3">
    <name type="scientific">Sphenostylis stenocarpa</name>
    <dbReference type="NCBI Taxonomy" id="92480"/>
    <lineage>
        <taxon>Eukaryota</taxon>
        <taxon>Viridiplantae</taxon>
        <taxon>Streptophyta</taxon>
        <taxon>Embryophyta</taxon>
        <taxon>Tracheophyta</taxon>
        <taxon>Spermatophyta</taxon>
        <taxon>Magnoliopsida</taxon>
        <taxon>eudicotyledons</taxon>
        <taxon>Gunneridae</taxon>
        <taxon>Pentapetalae</taxon>
        <taxon>rosids</taxon>
        <taxon>fabids</taxon>
        <taxon>Fabales</taxon>
        <taxon>Fabaceae</taxon>
        <taxon>Papilionoideae</taxon>
        <taxon>50 kb inversion clade</taxon>
        <taxon>NPAAA clade</taxon>
        <taxon>indigoferoid/millettioid clade</taxon>
        <taxon>Phaseoleae</taxon>
        <taxon>Sphenostylis</taxon>
    </lineage>
</organism>
<dbReference type="Proteomes" id="UP001189624">
    <property type="component" value="Chromosome 11"/>
</dbReference>
<feature type="compositionally biased region" description="Basic and acidic residues" evidence="1">
    <location>
        <begin position="18"/>
        <end position="34"/>
    </location>
</feature>
<evidence type="ECO:0000313" key="2">
    <source>
        <dbReference type="EMBL" id="CAJ1978398.1"/>
    </source>
</evidence>
<feature type="non-terminal residue" evidence="2">
    <location>
        <position position="112"/>
    </location>
</feature>
<reference evidence="2" key="1">
    <citation type="submission" date="2023-10" db="EMBL/GenBank/DDBJ databases">
        <authorList>
            <person name="Domelevo Entfellner J.-B."/>
        </authorList>
    </citation>
    <scope>NUCLEOTIDE SEQUENCE</scope>
</reference>
<dbReference type="Gramene" id="rna-AYBTSS11_LOCUS30592">
    <property type="protein sequence ID" value="CAJ1978398.1"/>
    <property type="gene ID" value="gene-AYBTSS11_LOCUS30592"/>
</dbReference>
<keyword evidence="3" id="KW-1185">Reference proteome</keyword>
<sequence>MVNQKRESCRDQALTNHGAEKQVELEIDVEKMNQEEDTNQPSNLGTNQPEVEQLDEPDNRDVNEETSEEPYNIATGRDKRVIQKPIRYHNSATCVLDLSNADHIAFSLDLED</sequence>
<protein>
    <submittedName>
        <fullName evidence="2">Uncharacterized protein</fullName>
    </submittedName>
</protein>